<evidence type="ECO:0000313" key="3">
    <source>
        <dbReference type="EMBL" id="MBE5037843.1"/>
    </source>
</evidence>
<evidence type="ECO:0000256" key="2">
    <source>
        <dbReference type="ARBA" id="ARBA00022679"/>
    </source>
</evidence>
<evidence type="ECO:0000256" key="1">
    <source>
        <dbReference type="ARBA" id="ARBA00022676"/>
    </source>
</evidence>
<dbReference type="PANTHER" id="PTHR11927">
    <property type="entry name" value="GALACTOSIDE 2-L-FUCOSYLTRANSFERASE"/>
    <property type="match status" value="1"/>
</dbReference>
<dbReference type="Proteomes" id="UP000768567">
    <property type="component" value="Unassembled WGS sequence"/>
</dbReference>
<gene>
    <name evidence="3" type="ORF">INF35_08605</name>
</gene>
<proteinExistence type="predicted"/>
<organism evidence="3 4">
    <name type="scientific">Gemmiger gallinarum</name>
    <dbReference type="NCBI Taxonomy" id="2779354"/>
    <lineage>
        <taxon>Bacteria</taxon>
        <taxon>Bacillati</taxon>
        <taxon>Bacillota</taxon>
        <taxon>Clostridia</taxon>
        <taxon>Eubacteriales</taxon>
        <taxon>Gemmiger</taxon>
    </lineage>
</organism>
<dbReference type="InterPro" id="IPR002516">
    <property type="entry name" value="Glyco_trans_11"/>
</dbReference>
<dbReference type="CDD" id="cd11301">
    <property type="entry name" value="Fut1_Fut2_like"/>
    <property type="match status" value="1"/>
</dbReference>
<name>A0ABR9R400_9FIRM</name>
<accession>A0ABR9R400</accession>
<dbReference type="RefSeq" id="WP_193501496.1">
    <property type="nucleotide sequence ID" value="NZ_JADCKC010000002.1"/>
</dbReference>
<dbReference type="EMBL" id="JADCKC010000002">
    <property type="protein sequence ID" value="MBE5037843.1"/>
    <property type="molecule type" value="Genomic_DNA"/>
</dbReference>
<reference evidence="3 4" key="1">
    <citation type="submission" date="2020-10" db="EMBL/GenBank/DDBJ databases">
        <title>ChiBAC.</title>
        <authorList>
            <person name="Zenner C."/>
            <person name="Hitch T.C.A."/>
            <person name="Clavel T."/>
        </authorList>
    </citation>
    <scope>NUCLEOTIDE SEQUENCE [LARGE SCALE GENOMIC DNA]</scope>
    <source>
        <strain evidence="3 4">DSM 109015</strain>
    </source>
</reference>
<comment type="caution">
    <text evidence="3">The sequence shown here is derived from an EMBL/GenBank/DDBJ whole genome shotgun (WGS) entry which is preliminary data.</text>
</comment>
<keyword evidence="4" id="KW-1185">Reference proteome</keyword>
<dbReference type="PANTHER" id="PTHR11927:SF9">
    <property type="entry name" value="L-FUCOSYLTRANSFERASE"/>
    <property type="match status" value="1"/>
</dbReference>
<keyword evidence="1" id="KW-0328">Glycosyltransferase</keyword>
<keyword evidence="2" id="KW-0808">Transferase</keyword>
<sequence length="311" mass="34490">MIYAELTGGLGNQMFLYAFARALGLRTGEGVTLLDREDWKSGGPAHTHCALSALRIAPEVHIKTDAAFAKHHLPLQNALKVLMIRHEQKGGMMDVNWQPFEAKIAPVLNALGLHFVTDGYVPCRRGKGFHVPPDLLAWGYFQSEAYFADHKDTIRAELRPVNAPDPDRAAAIGAEPCPVCLHLRRGDYQNPENAALQVCTPDYYARCCAQVKEQWPEAKLFVFSDDILWAQDHLDTAGLPAVYLTPGSAAGDLALMQLCRHFIISNSTYSWWAQYLGDAPDKQVYAPARWYANGKESALYLPGWTLVPTGL</sequence>
<evidence type="ECO:0000313" key="4">
    <source>
        <dbReference type="Proteomes" id="UP000768567"/>
    </source>
</evidence>
<protein>
    <submittedName>
        <fullName evidence="3">Alpha-1,2-fucosyltransferase</fullName>
    </submittedName>
</protein>
<dbReference type="Pfam" id="PF01531">
    <property type="entry name" value="Glyco_transf_11"/>
    <property type="match status" value="1"/>
</dbReference>